<sequence>MSEEKGKSEKKQDETQDKKKEEKKKETTHIPLRFIRNNNEELEEDMKEIFDEDKVTHRQGSSEPEAD</sequence>
<dbReference type="RefSeq" id="WP_168059280.1">
    <property type="nucleotide sequence ID" value="NZ_VTOW01000002.1"/>
</dbReference>
<feature type="compositionally biased region" description="Basic and acidic residues" evidence="1">
    <location>
        <begin position="47"/>
        <end position="56"/>
    </location>
</feature>
<feature type="compositionally biased region" description="Polar residues" evidence="1">
    <location>
        <begin position="58"/>
        <end position="67"/>
    </location>
</feature>
<feature type="region of interest" description="Disordered" evidence="1">
    <location>
        <begin position="1"/>
        <end position="67"/>
    </location>
</feature>
<dbReference type="AlphaFoldDB" id="A0A7X6IAP3"/>
<dbReference type="EMBL" id="VTOW01000002">
    <property type="protein sequence ID" value="NKE70931.1"/>
    <property type="molecule type" value="Genomic_DNA"/>
</dbReference>
<evidence type="ECO:0000313" key="3">
    <source>
        <dbReference type="Proteomes" id="UP000534783"/>
    </source>
</evidence>
<comment type="caution">
    <text evidence="2">The sequence shown here is derived from an EMBL/GenBank/DDBJ whole genome shotgun (WGS) entry which is preliminary data.</text>
</comment>
<gene>
    <name evidence="2" type="ORF">MNODULE_09285</name>
</gene>
<reference evidence="2 3" key="1">
    <citation type="journal article" date="2020" name="Nature">
        <title>Bacterial chemolithoautotrophy via manganese oxidation.</title>
        <authorList>
            <person name="Yu H."/>
            <person name="Leadbetter J.R."/>
        </authorList>
    </citation>
    <scope>NUCLEOTIDE SEQUENCE [LARGE SCALE GENOMIC DNA]</scope>
    <source>
        <strain evidence="2 3">Mn-1</strain>
    </source>
</reference>
<dbReference type="Proteomes" id="UP000534783">
    <property type="component" value="Unassembled WGS sequence"/>
</dbReference>
<evidence type="ECO:0000313" key="2">
    <source>
        <dbReference type="EMBL" id="NKE70931.1"/>
    </source>
</evidence>
<evidence type="ECO:0000256" key="1">
    <source>
        <dbReference type="SAM" id="MobiDB-lite"/>
    </source>
</evidence>
<accession>A0A7X6IAP3</accession>
<name>A0A7X6IAP3_9BACT</name>
<organism evidence="2 3">
    <name type="scientific">Candidatus Manganitrophus noduliformans</name>
    <dbReference type="NCBI Taxonomy" id="2606439"/>
    <lineage>
        <taxon>Bacteria</taxon>
        <taxon>Pseudomonadati</taxon>
        <taxon>Nitrospirota</taxon>
        <taxon>Nitrospiria</taxon>
        <taxon>Candidatus Troglogloeales</taxon>
        <taxon>Candidatus Manganitrophaceae</taxon>
        <taxon>Candidatus Manganitrophus</taxon>
    </lineage>
</organism>
<proteinExistence type="predicted"/>
<feature type="compositionally biased region" description="Basic and acidic residues" evidence="1">
    <location>
        <begin position="1"/>
        <end position="28"/>
    </location>
</feature>
<keyword evidence="3" id="KW-1185">Reference proteome</keyword>
<protein>
    <submittedName>
        <fullName evidence="2">Uncharacterized protein</fullName>
    </submittedName>
</protein>